<evidence type="ECO:0000256" key="12">
    <source>
        <dbReference type="PIRNR" id="PIRNR000283"/>
    </source>
</evidence>
<protein>
    <recommendedName>
        <fullName evidence="4 12">Cytochrome c oxidase subunit 9, mitochondrial</fullName>
    </recommendedName>
    <alternativeName>
        <fullName evidence="11 12">Cytochrome c oxidase polypeptide VIIA</fullName>
    </alternativeName>
</protein>
<evidence type="ECO:0000256" key="10">
    <source>
        <dbReference type="ARBA" id="ARBA00023136"/>
    </source>
</evidence>
<evidence type="ECO:0000256" key="3">
    <source>
        <dbReference type="ARBA" id="ARBA00008862"/>
    </source>
</evidence>
<keyword evidence="9 12" id="KW-0496">Mitochondrion</keyword>
<feature type="transmembrane region" description="Helical" evidence="13">
    <location>
        <begin position="14"/>
        <end position="34"/>
    </location>
</feature>
<dbReference type="Proteomes" id="UP000054481">
    <property type="component" value="Unassembled WGS sequence"/>
</dbReference>
<dbReference type="GO" id="GO:0006123">
    <property type="term" value="P:mitochondrial electron transport, cytochrome c to oxygen"/>
    <property type="evidence" value="ECO:0007669"/>
    <property type="project" value="InterPro"/>
</dbReference>
<comment type="similarity">
    <text evidence="3 12">Belongs to the fungal cytochrome c oxidase subunit 7a family.</text>
</comment>
<evidence type="ECO:0000256" key="1">
    <source>
        <dbReference type="ARBA" id="ARBA00004434"/>
    </source>
</evidence>
<dbReference type="EMBL" id="KQ030546">
    <property type="protein sequence ID" value="KJZ72475.1"/>
    <property type="molecule type" value="Genomic_DNA"/>
</dbReference>
<comment type="subcellular location">
    <subcellularLocation>
        <location evidence="1">Mitochondrion inner membrane</location>
        <topology evidence="1">Single-pass membrane protein</topology>
    </subcellularLocation>
</comment>
<keyword evidence="7 13" id="KW-1133">Transmembrane helix</keyword>
<accession>A0A0F7ZMR8</accession>
<gene>
    <name evidence="14" type="ORF">HIM_08144</name>
</gene>
<dbReference type="PANTHER" id="PTHR28264:SF1">
    <property type="entry name" value="CYTOCHROME C OXIDASE SUBUNIT 6C"/>
    <property type="match status" value="1"/>
</dbReference>
<keyword evidence="6 12" id="KW-0999">Mitochondrion inner membrane</keyword>
<evidence type="ECO:0000256" key="8">
    <source>
        <dbReference type="ARBA" id="ARBA00023002"/>
    </source>
</evidence>
<keyword evidence="15" id="KW-1185">Reference proteome</keyword>
<evidence type="ECO:0000256" key="4">
    <source>
        <dbReference type="ARBA" id="ARBA00016081"/>
    </source>
</evidence>
<comment type="pathway">
    <text evidence="2 12">Energy metabolism; oxidative phosphorylation.</text>
</comment>
<name>A0A0F7ZMR8_9HYPO</name>
<dbReference type="GO" id="GO:0016491">
    <property type="term" value="F:oxidoreductase activity"/>
    <property type="evidence" value="ECO:0007669"/>
    <property type="project" value="UniProtKB-KW"/>
</dbReference>
<dbReference type="OrthoDB" id="2317211at2759"/>
<proteinExistence type="inferred from homology"/>
<evidence type="ECO:0000256" key="2">
    <source>
        <dbReference type="ARBA" id="ARBA00004673"/>
    </source>
</evidence>
<evidence type="ECO:0000256" key="5">
    <source>
        <dbReference type="ARBA" id="ARBA00022692"/>
    </source>
</evidence>
<dbReference type="GO" id="GO:0004129">
    <property type="term" value="F:cytochrome-c oxidase activity"/>
    <property type="evidence" value="ECO:0007669"/>
    <property type="project" value="TreeGrafter"/>
</dbReference>
<dbReference type="PANTHER" id="PTHR28264">
    <property type="entry name" value="CYTOCHROME C OXIDASE SUBUNIT 7A"/>
    <property type="match status" value="1"/>
</dbReference>
<evidence type="ECO:0000256" key="7">
    <source>
        <dbReference type="ARBA" id="ARBA00022989"/>
    </source>
</evidence>
<evidence type="ECO:0000256" key="9">
    <source>
        <dbReference type="ARBA" id="ARBA00023128"/>
    </source>
</evidence>
<dbReference type="PIRSF" id="PIRSF000283">
    <property type="entry name" value="COX9"/>
    <property type="match status" value="1"/>
</dbReference>
<keyword evidence="5 13" id="KW-0812">Transmembrane</keyword>
<sequence>MAIAPITGMLRRRLVLDLAIGLGSGFAMANWYWYGYHVPRTNARDAYYTKLEEQRAAAKST</sequence>
<dbReference type="CDD" id="cd22888">
    <property type="entry name" value="CcO_VIIa_fungal"/>
    <property type="match status" value="1"/>
</dbReference>
<dbReference type="AlphaFoldDB" id="A0A0F7ZMR8"/>
<evidence type="ECO:0000313" key="15">
    <source>
        <dbReference type="Proteomes" id="UP000054481"/>
    </source>
</evidence>
<evidence type="ECO:0000256" key="11">
    <source>
        <dbReference type="ARBA" id="ARBA00031091"/>
    </source>
</evidence>
<dbReference type="UniPathway" id="UPA00705"/>
<evidence type="ECO:0000256" key="13">
    <source>
        <dbReference type="SAM" id="Phobius"/>
    </source>
</evidence>
<evidence type="ECO:0000256" key="6">
    <source>
        <dbReference type="ARBA" id="ARBA00022792"/>
    </source>
</evidence>
<keyword evidence="10 12" id="KW-0472">Membrane</keyword>
<evidence type="ECO:0000313" key="14">
    <source>
        <dbReference type="EMBL" id="KJZ72475.1"/>
    </source>
</evidence>
<reference evidence="14 15" key="1">
    <citation type="journal article" date="2014" name="Genome Biol. Evol.">
        <title>Comparative genomics and transcriptomics analyses reveal divergent lifestyle features of nematode endoparasitic fungus Hirsutella minnesotensis.</title>
        <authorList>
            <person name="Lai Y."/>
            <person name="Liu K."/>
            <person name="Zhang X."/>
            <person name="Zhang X."/>
            <person name="Li K."/>
            <person name="Wang N."/>
            <person name="Shu C."/>
            <person name="Wu Y."/>
            <person name="Wang C."/>
            <person name="Bushley K.E."/>
            <person name="Xiang M."/>
            <person name="Liu X."/>
        </authorList>
    </citation>
    <scope>NUCLEOTIDE SEQUENCE [LARGE SCALE GENOMIC DNA]</scope>
    <source>
        <strain evidence="14 15">3608</strain>
    </source>
</reference>
<dbReference type="InterPro" id="IPR014368">
    <property type="entry name" value="Cyt_c_oxidase_su7a_fun"/>
</dbReference>
<comment type="function">
    <text evidence="12">Component of the cytochrome c oxidase, the last enzyme in the mitochondrial electron transport chain which drives oxidative phosphorylation.</text>
</comment>
<dbReference type="GO" id="GO:0005743">
    <property type="term" value="C:mitochondrial inner membrane"/>
    <property type="evidence" value="ECO:0007669"/>
    <property type="project" value="UniProtKB-SubCell"/>
</dbReference>
<keyword evidence="8 12" id="KW-0560">Oxidoreductase</keyword>
<organism evidence="14 15">
    <name type="scientific">Hirsutella minnesotensis 3608</name>
    <dbReference type="NCBI Taxonomy" id="1043627"/>
    <lineage>
        <taxon>Eukaryota</taxon>
        <taxon>Fungi</taxon>
        <taxon>Dikarya</taxon>
        <taxon>Ascomycota</taxon>
        <taxon>Pezizomycotina</taxon>
        <taxon>Sordariomycetes</taxon>
        <taxon>Hypocreomycetidae</taxon>
        <taxon>Hypocreales</taxon>
        <taxon>Ophiocordycipitaceae</taxon>
        <taxon>Hirsutella</taxon>
    </lineage>
</organism>